<dbReference type="Proteomes" id="UP000619788">
    <property type="component" value="Unassembled WGS sequence"/>
</dbReference>
<dbReference type="AlphaFoldDB" id="A0A8J3SMS0"/>
<name>A0A8J3SMS0_9ACTN</name>
<dbReference type="Pfam" id="PF01872">
    <property type="entry name" value="RibD_C"/>
    <property type="match status" value="1"/>
</dbReference>
<dbReference type="InterPro" id="IPR024072">
    <property type="entry name" value="DHFR-like_dom_sf"/>
</dbReference>
<organism evidence="2 3">
    <name type="scientific">Planobispora siamensis</name>
    <dbReference type="NCBI Taxonomy" id="936338"/>
    <lineage>
        <taxon>Bacteria</taxon>
        <taxon>Bacillati</taxon>
        <taxon>Actinomycetota</taxon>
        <taxon>Actinomycetes</taxon>
        <taxon>Streptosporangiales</taxon>
        <taxon>Streptosporangiaceae</taxon>
        <taxon>Planobispora</taxon>
    </lineage>
</organism>
<proteinExistence type="predicted"/>
<evidence type="ECO:0000259" key="1">
    <source>
        <dbReference type="Pfam" id="PF01872"/>
    </source>
</evidence>
<comment type="caution">
    <text evidence="2">The sequence shown here is derived from an EMBL/GenBank/DDBJ whole genome shotgun (WGS) entry which is preliminary data.</text>
</comment>
<dbReference type="GO" id="GO:0009231">
    <property type="term" value="P:riboflavin biosynthetic process"/>
    <property type="evidence" value="ECO:0007669"/>
    <property type="project" value="InterPro"/>
</dbReference>
<reference evidence="2 3" key="1">
    <citation type="submission" date="2021-01" db="EMBL/GenBank/DDBJ databases">
        <title>Whole genome shotgun sequence of Planobispora siamensis NBRC 107568.</title>
        <authorList>
            <person name="Komaki H."/>
            <person name="Tamura T."/>
        </authorList>
    </citation>
    <scope>NUCLEOTIDE SEQUENCE [LARGE SCALE GENOMIC DNA]</scope>
    <source>
        <strain evidence="2 3">NBRC 107568</strain>
    </source>
</reference>
<dbReference type="SUPFAM" id="SSF53597">
    <property type="entry name" value="Dihydrofolate reductase-like"/>
    <property type="match status" value="1"/>
</dbReference>
<dbReference type="Gene3D" id="3.40.430.10">
    <property type="entry name" value="Dihydrofolate Reductase, subunit A"/>
    <property type="match status" value="1"/>
</dbReference>
<dbReference type="RefSeq" id="WP_204069320.1">
    <property type="nucleotide sequence ID" value="NZ_BOOJ01000081.1"/>
</dbReference>
<evidence type="ECO:0000313" key="2">
    <source>
        <dbReference type="EMBL" id="GIH97313.1"/>
    </source>
</evidence>
<feature type="domain" description="Bacterial bifunctional deaminase-reductase C-terminal" evidence="1">
    <location>
        <begin position="48"/>
        <end position="103"/>
    </location>
</feature>
<gene>
    <name evidence="2" type="ORF">Psi01_79430</name>
</gene>
<sequence length="110" mass="12441">MRKLIESTFVTLDGVIDSPEQWGSPYWDEEHAGYAGALFSECDALKYGTGELDRTLLENTLVDEYHFWMFPVVAGGGRRLFEGIDTTHLRLVRSVPFASGIVVLVYEPKR</sequence>
<dbReference type="EMBL" id="BOOJ01000081">
    <property type="protein sequence ID" value="GIH97313.1"/>
    <property type="molecule type" value="Genomic_DNA"/>
</dbReference>
<dbReference type="GO" id="GO:0008703">
    <property type="term" value="F:5-amino-6-(5-phosphoribosylamino)uracil reductase activity"/>
    <property type="evidence" value="ECO:0007669"/>
    <property type="project" value="InterPro"/>
</dbReference>
<protein>
    <recommendedName>
        <fullName evidence="1">Bacterial bifunctional deaminase-reductase C-terminal domain-containing protein</fullName>
    </recommendedName>
</protein>
<keyword evidence="3" id="KW-1185">Reference proteome</keyword>
<dbReference type="InterPro" id="IPR002734">
    <property type="entry name" value="RibDG_C"/>
</dbReference>
<evidence type="ECO:0000313" key="3">
    <source>
        <dbReference type="Proteomes" id="UP000619788"/>
    </source>
</evidence>
<accession>A0A8J3SMS0</accession>